<evidence type="ECO:0000259" key="2">
    <source>
        <dbReference type="PROSITE" id="PS50995"/>
    </source>
</evidence>
<dbReference type="PANTHER" id="PTHR33164">
    <property type="entry name" value="TRANSCRIPTIONAL REGULATOR, MARR FAMILY"/>
    <property type="match status" value="1"/>
</dbReference>
<dbReference type="AlphaFoldDB" id="A0A318SQF5"/>
<dbReference type="PRINTS" id="PR00598">
    <property type="entry name" value="HTHMARR"/>
</dbReference>
<gene>
    <name evidence="3" type="ORF">DFQ15_103240</name>
</gene>
<dbReference type="InterPro" id="IPR036390">
    <property type="entry name" value="WH_DNA-bd_sf"/>
</dbReference>
<dbReference type="OrthoDB" id="4549026at2"/>
<dbReference type="GO" id="GO:0003700">
    <property type="term" value="F:DNA-binding transcription factor activity"/>
    <property type="evidence" value="ECO:0007669"/>
    <property type="project" value="InterPro"/>
</dbReference>
<keyword evidence="4" id="KW-1185">Reference proteome</keyword>
<feature type="compositionally biased region" description="Acidic residues" evidence="1">
    <location>
        <begin position="191"/>
        <end position="203"/>
    </location>
</feature>
<dbReference type="Gene3D" id="1.10.10.10">
    <property type="entry name" value="Winged helix-like DNA-binding domain superfamily/Winged helix DNA-binding domain"/>
    <property type="match status" value="1"/>
</dbReference>
<reference evidence="3 4" key="1">
    <citation type="submission" date="2018-06" db="EMBL/GenBank/DDBJ databases">
        <title>Genomic Encyclopedia of Type Strains, Phase III (KMG-III): the genomes of soil and plant-associated and newly described type strains.</title>
        <authorList>
            <person name="Whitman W."/>
        </authorList>
    </citation>
    <scope>NUCLEOTIDE SEQUENCE [LARGE SCALE GENOMIC DNA]</scope>
    <source>
        <strain evidence="3 4">CECT 7646</strain>
    </source>
</reference>
<evidence type="ECO:0000313" key="3">
    <source>
        <dbReference type="EMBL" id="PYE79252.1"/>
    </source>
</evidence>
<accession>A0A318SQF5</accession>
<comment type="caution">
    <text evidence="3">The sequence shown here is derived from an EMBL/GenBank/DDBJ whole genome shotgun (WGS) entry which is preliminary data.</text>
</comment>
<dbReference type="GO" id="GO:0006950">
    <property type="term" value="P:response to stress"/>
    <property type="evidence" value="ECO:0007669"/>
    <property type="project" value="TreeGrafter"/>
</dbReference>
<proteinExistence type="predicted"/>
<feature type="region of interest" description="Disordered" evidence="1">
    <location>
        <begin position="178"/>
        <end position="203"/>
    </location>
</feature>
<dbReference type="Pfam" id="PF12802">
    <property type="entry name" value="MarR_2"/>
    <property type="match status" value="1"/>
</dbReference>
<dbReference type="RefSeq" id="WP_110464762.1">
    <property type="nucleotide sequence ID" value="NZ_JAMOFZ010000003.1"/>
</dbReference>
<dbReference type="PROSITE" id="PS50995">
    <property type="entry name" value="HTH_MARR_2"/>
    <property type="match status" value="1"/>
</dbReference>
<dbReference type="EMBL" id="QJTC01000003">
    <property type="protein sequence ID" value="PYE79252.1"/>
    <property type="molecule type" value="Genomic_DNA"/>
</dbReference>
<dbReference type="Proteomes" id="UP000247540">
    <property type="component" value="Unassembled WGS sequence"/>
</dbReference>
<sequence>MTSQDLRSVHSAEAAAASASASASERILGAPTPAESLARLYVRPGFLLRRAHQISASLFEDTCREVGLTPAQYGALTVLQARPGLDQASLARALGFDKVTVLRVLRVLEARKLLVRSTTPDNRRSLHLALTEPGRALLADAQPLAERAYQRLMAPLSQNQRQQLTDLLELMTQGLEPEARAPLVRTGVADAGEEDDDEAGDEG</sequence>
<dbReference type="SUPFAM" id="SSF46785">
    <property type="entry name" value="Winged helix' DNA-binding domain"/>
    <property type="match status" value="1"/>
</dbReference>
<dbReference type="PANTHER" id="PTHR33164:SF95">
    <property type="entry name" value="TRANSCRIPTIONAL REGULATOR"/>
    <property type="match status" value="1"/>
</dbReference>
<dbReference type="SMART" id="SM00347">
    <property type="entry name" value="HTH_MARR"/>
    <property type="match status" value="1"/>
</dbReference>
<feature type="domain" description="HTH marR-type" evidence="2">
    <location>
        <begin position="34"/>
        <end position="173"/>
    </location>
</feature>
<evidence type="ECO:0000256" key="1">
    <source>
        <dbReference type="SAM" id="MobiDB-lite"/>
    </source>
</evidence>
<evidence type="ECO:0000313" key="4">
    <source>
        <dbReference type="Proteomes" id="UP000247540"/>
    </source>
</evidence>
<dbReference type="InterPro" id="IPR039422">
    <property type="entry name" value="MarR/SlyA-like"/>
</dbReference>
<protein>
    <submittedName>
        <fullName evidence="3">MarR family transcriptional regulator</fullName>
    </submittedName>
</protein>
<dbReference type="InterPro" id="IPR000835">
    <property type="entry name" value="HTH_MarR-typ"/>
</dbReference>
<name>A0A318SQF5_9BURK</name>
<organism evidence="3 4">
    <name type="scientific">Xylophilus ampelinus</name>
    <dbReference type="NCBI Taxonomy" id="54067"/>
    <lineage>
        <taxon>Bacteria</taxon>
        <taxon>Pseudomonadati</taxon>
        <taxon>Pseudomonadota</taxon>
        <taxon>Betaproteobacteria</taxon>
        <taxon>Burkholderiales</taxon>
        <taxon>Xylophilus</taxon>
    </lineage>
</organism>
<dbReference type="InterPro" id="IPR036388">
    <property type="entry name" value="WH-like_DNA-bd_sf"/>
</dbReference>